<dbReference type="EMBL" id="JAVDPF010000019">
    <property type="protein sequence ID" value="KAL1874718.1"/>
    <property type="molecule type" value="Genomic_DNA"/>
</dbReference>
<dbReference type="InterPro" id="IPR036291">
    <property type="entry name" value="NAD(P)-bd_dom_sf"/>
</dbReference>
<keyword evidence="3" id="KW-1185">Reference proteome</keyword>
<dbReference type="PANTHER" id="PTHR48079">
    <property type="entry name" value="PROTEIN YEEZ"/>
    <property type="match status" value="1"/>
</dbReference>
<proteinExistence type="predicted"/>
<dbReference type="PANTHER" id="PTHR48079:SF6">
    <property type="entry name" value="NAD(P)-BINDING DOMAIN-CONTAINING PROTEIN-RELATED"/>
    <property type="match status" value="1"/>
</dbReference>
<dbReference type="InterPro" id="IPR001509">
    <property type="entry name" value="Epimerase_deHydtase"/>
</dbReference>
<dbReference type="SUPFAM" id="SSF51735">
    <property type="entry name" value="NAD(P)-binding Rossmann-fold domains"/>
    <property type="match status" value="1"/>
</dbReference>
<gene>
    <name evidence="2" type="ORF">Plec18167_005954</name>
</gene>
<evidence type="ECO:0000313" key="3">
    <source>
        <dbReference type="Proteomes" id="UP001583193"/>
    </source>
</evidence>
<organism evidence="2 3">
    <name type="scientific">Paecilomyces lecythidis</name>
    <dbReference type="NCBI Taxonomy" id="3004212"/>
    <lineage>
        <taxon>Eukaryota</taxon>
        <taxon>Fungi</taxon>
        <taxon>Dikarya</taxon>
        <taxon>Ascomycota</taxon>
        <taxon>Pezizomycotina</taxon>
        <taxon>Eurotiomycetes</taxon>
        <taxon>Eurotiomycetidae</taxon>
        <taxon>Eurotiales</taxon>
        <taxon>Thermoascaceae</taxon>
        <taxon>Paecilomyces</taxon>
    </lineage>
</organism>
<dbReference type="Pfam" id="PF01370">
    <property type="entry name" value="Epimerase"/>
    <property type="match status" value="1"/>
</dbReference>
<protein>
    <recommendedName>
        <fullName evidence="1">NAD-dependent epimerase/dehydratase domain-containing protein</fullName>
    </recommendedName>
</protein>
<dbReference type="InterPro" id="IPR051783">
    <property type="entry name" value="NAD(P)-dependent_oxidoreduct"/>
</dbReference>
<accession>A0ABR3XFK1</accession>
<feature type="domain" description="NAD-dependent epimerase/dehydratase" evidence="1">
    <location>
        <begin position="5"/>
        <end position="235"/>
    </location>
</feature>
<evidence type="ECO:0000259" key="1">
    <source>
        <dbReference type="Pfam" id="PF01370"/>
    </source>
</evidence>
<name>A0ABR3XFK1_9EURO</name>
<evidence type="ECO:0000313" key="2">
    <source>
        <dbReference type="EMBL" id="KAL1874718.1"/>
    </source>
</evidence>
<dbReference type="Proteomes" id="UP001583193">
    <property type="component" value="Unassembled WGS sequence"/>
</dbReference>
<dbReference type="Gene3D" id="3.40.50.720">
    <property type="entry name" value="NAD(P)-binding Rossmann-like Domain"/>
    <property type="match status" value="1"/>
</dbReference>
<sequence length="349" mass="38189">MSHSILLTGASGYLGGTIAARWQSANLPAYKNAYALVRTPQQAEGVKQYGFEPLTFDLTDEASVTKAIIEHEISIVYFLVDAFKPDSQVLIIKALAQVKQKTGRDVHFLHTTGAKLFSGFVGHPTDRPLLDNEEGLYEIQKNARGPLEVMNTAVRANTTIIDTAESYGVQSYIFVPCIVYGEGEGFGNKISIQTVAIVQAAKALRRVYRTQSDKPTWPVCHIVDTTTLYLDILRNILLGKDIGHGKNGFFLAASGSVAWDDIYSAMAKSLAKRNVVDDETVHDADDTVLQKMGEALSCPKEFVPVQLSGKCTLTAAHGKQIGWKPQYPPEHILEAADAEVETILNHLKA</sequence>
<comment type="caution">
    <text evidence="2">The sequence shown here is derived from an EMBL/GenBank/DDBJ whole genome shotgun (WGS) entry which is preliminary data.</text>
</comment>
<reference evidence="2 3" key="1">
    <citation type="journal article" date="2024" name="IMA Fungus">
        <title>IMA Genome - F19 : A genome assembly and annotation guide to empower mycologists, including annotated draft genome sequences of Ceratocystis pirilliformis, Diaporthe australafricana, Fusarium ophioides, Paecilomyces lecythidis, and Sporothrix stenoceras.</title>
        <authorList>
            <person name="Aylward J."/>
            <person name="Wilson A.M."/>
            <person name="Visagie C.M."/>
            <person name="Spraker J."/>
            <person name="Barnes I."/>
            <person name="Buitendag C."/>
            <person name="Ceriani C."/>
            <person name="Del Mar Angel L."/>
            <person name="du Plessis D."/>
            <person name="Fuchs T."/>
            <person name="Gasser K."/>
            <person name="Kramer D."/>
            <person name="Li W."/>
            <person name="Munsamy K."/>
            <person name="Piso A."/>
            <person name="Price J.L."/>
            <person name="Sonnekus B."/>
            <person name="Thomas C."/>
            <person name="van der Nest A."/>
            <person name="van Dijk A."/>
            <person name="van Heerden A."/>
            <person name="van Vuuren N."/>
            <person name="Yilmaz N."/>
            <person name="Duong T.A."/>
            <person name="van der Merwe N.A."/>
            <person name="Wingfield M.J."/>
            <person name="Wingfield B.D."/>
        </authorList>
    </citation>
    <scope>NUCLEOTIDE SEQUENCE [LARGE SCALE GENOMIC DNA]</scope>
    <source>
        <strain evidence="2 3">CMW 18167</strain>
    </source>
</reference>